<evidence type="ECO:0000256" key="1">
    <source>
        <dbReference type="ARBA" id="ARBA00004953"/>
    </source>
</evidence>
<gene>
    <name evidence="4" type="ordered locus">PCC7424_0523</name>
</gene>
<dbReference type="STRING" id="65393.PCC7424_0523"/>
<keyword evidence="2" id="KW-0169">Cobalamin biosynthesis</keyword>
<reference evidence="5" key="1">
    <citation type="journal article" date="2011" name="MBio">
        <title>Novel metabolic attributes of the genus Cyanothece, comprising a group of unicellular nitrogen-fixing Cyanobacteria.</title>
        <authorList>
            <person name="Bandyopadhyay A."/>
            <person name="Elvitigala T."/>
            <person name="Welsh E."/>
            <person name="Stockel J."/>
            <person name="Liberton M."/>
            <person name="Min H."/>
            <person name="Sherman L.A."/>
            <person name="Pakrasi H.B."/>
        </authorList>
    </citation>
    <scope>NUCLEOTIDE SEQUENCE [LARGE SCALE GENOMIC DNA]</scope>
    <source>
        <strain evidence="5">PCC 7424</strain>
    </source>
</reference>
<dbReference type="HOGENOM" id="CLU_068627_0_1_3"/>
<keyword evidence="5" id="KW-1185">Reference proteome</keyword>
<dbReference type="EMBL" id="CP001291">
    <property type="protein sequence ID" value="ACK68986.1"/>
    <property type="molecule type" value="Genomic_DNA"/>
</dbReference>
<sequence length="263" mass="29832">MLINTQIFRRIWLIGGTQESGYIAKAIANLMLPCTVTVTTPTAITLYPKIEYIKVIICQLKQDKLKEFLRTEQIGVIVDASHPYAVEVSQMAIATAKDYNIPYLRYERPNVSDSPEKVIELESFGTLLEGDYLLNQRVLLTVGYKVLPLFQAWQTRSRLYARILPVVNSLEVALSAGFTPDRLIALRPPFSFELERALWQHWGITLVVTKASGKAGGEDIKRGVASQLKIPLIVITRPEMVYPQQTHDLTEVITFCRQQLERI</sequence>
<dbReference type="NCBIfam" id="TIGR00715">
    <property type="entry name" value="precor6x_red"/>
    <property type="match status" value="1"/>
</dbReference>
<dbReference type="GO" id="GO:0016994">
    <property type="term" value="F:precorrin-6A reductase activity"/>
    <property type="evidence" value="ECO:0007669"/>
    <property type="project" value="InterPro"/>
</dbReference>
<protein>
    <submittedName>
        <fullName evidence="4">Precorrin-6x reductase</fullName>
    </submittedName>
</protein>
<evidence type="ECO:0000256" key="3">
    <source>
        <dbReference type="ARBA" id="ARBA00023002"/>
    </source>
</evidence>
<dbReference type="Proteomes" id="UP000002384">
    <property type="component" value="Chromosome"/>
</dbReference>
<dbReference type="AlphaFoldDB" id="B7KDG6"/>
<proteinExistence type="predicted"/>
<dbReference type="PROSITE" id="PS51014">
    <property type="entry name" value="COBK_CBIJ"/>
    <property type="match status" value="1"/>
</dbReference>
<evidence type="ECO:0000256" key="2">
    <source>
        <dbReference type="ARBA" id="ARBA00022573"/>
    </source>
</evidence>
<dbReference type="Pfam" id="PF02571">
    <property type="entry name" value="CbiJ"/>
    <property type="match status" value="1"/>
</dbReference>
<dbReference type="GO" id="GO:0009236">
    <property type="term" value="P:cobalamin biosynthetic process"/>
    <property type="evidence" value="ECO:0007669"/>
    <property type="project" value="UniProtKB-UniPathway"/>
</dbReference>
<dbReference type="KEGG" id="cyc:PCC7424_0523"/>
<comment type="pathway">
    <text evidence="1">Cofactor biosynthesis; adenosylcobalamin biosynthesis.</text>
</comment>
<evidence type="ECO:0000313" key="5">
    <source>
        <dbReference type="Proteomes" id="UP000002384"/>
    </source>
</evidence>
<dbReference type="UniPathway" id="UPA00148"/>
<accession>B7KDG6</accession>
<dbReference type="InterPro" id="IPR003723">
    <property type="entry name" value="Precorrin-6x_reduct"/>
</dbReference>
<name>B7KDG6_GLOC7</name>
<dbReference type="eggNOG" id="COG2099">
    <property type="taxonomic scope" value="Bacteria"/>
</dbReference>
<organism evidence="4 5">
    <name type="scientific">Gloeothece citriformis (strain PCC 7424)</name>
    <name type="common">Cyanothece sp. (strain PCC 7424)</name>
    <dbReference type="NCBI Taxonomy" id="65393"/>
    <lineage>
        <taxon>Bacteria</taxon>
        <taxon>Bacillati</taxon>
        <taxon>Cyanobacteriota</taxon>
        <taxon>Cyanophyceae</taxon>
        <taxon>Oscillatoriophycideae</taxon>
        <taxon>Chroococcales</taxon>
        <taxon>Aphanothecaceae</taxon>
        <taxon>Gloeothece</taxon>
        <taxon>Gloeothece citriformis</taxon>
    </lineage>
</organism>
<evidence type="ECO:0000313" key="4">
    <source>
        <dbReference type="EMBL" id="ACK68986.1"/>
    </source>
</evidence>
<dbReference type="RefSeq" id="WP_012597933.1">
    <property type="nucleotide sequence ID" value="NC_011729.1"/>
</dbReference>
<dbReference type="PANTHER" id="PTHR36925">
    <property type="entry name" value="COBALT-PRECORRIN-6A REDUCTASE"/>
    <property type="match status" value="1"/>
</dbReference>
<dbReference type="NCBIfam" id="NF005970">
    <property type="entry name" value="PRK08057.1-4"/>
    <property type="match status" value="1"/>
</dbReference>
<dbReference type="PANTHER" id="PTHR36925:SF1">
    <property type="entry name" value="COBALT-PRECORRIN-6A REDUCTASE"/>
    <property type="match status" value="1"/>
</dbReference>
<keyword evidence="3" id="KW-0560">Oxidoreductase</keyword>